<dbReference type="AlphaFoldDB" id="A0A1M2V6S0"/>
<accession>A0A1M2V6S0</accession>
<sequence length="92" mass="10433">MLGLGPRVGALTHTRRLQNALPPRSRPRRMGLSTSSPSRREGHRENREVPAEWDCCEKLGRGASWKNALVSRASSSRKRDPVRADKQTDSRW</sequence>
<evidence type="ECO:0000256" key="1">
    <source>
        <dbReference type="SAM" id="MobiDB-lite"/>
    </source>
</evidence>
<keyword evidence="3" id="KW-1185">Reference proteome</keyword>
<dbReference type="EMBL" id="MNAD01001619">
    <property type="protein sequence ID" value="OJT03330.1"/>
    <property type="molecule type" value="Genomic_DNA"/>
</dbReference>
<feature type="compositionally biased region" description="Basic and acidic residues" evidence="1">
    <location>
        <begin position="77"/>
        <end position="92"/>
    </location>
</feature>
<feature type="region of interest" description="Disordered" evidence="1">
    <location>
        <begin position="66"/>
        <end position="92"/>
    </location>
</feature>
<feature type="compositionally biased region" description="Basic and acidic residues" evidence="1">
    <location>
        <begin position="38"/>
        <end position="53"/>
    </location>
</feature>
<evidence type="ECO:0000313" key="3">
    <source>
        <dbReference type="Proteomes" id="UP000184267"/>
    </source>
</evidence>
<name>A0A1M2V6S0_TRAPU</name>
<comment type="caution">
    <text evidence="2">The sequence shown here is derived from an EMBL/GenBank/DDBJ whole genome shotgun (WGS) entry which is preliminary data.</text>
</comment>
<evidence type="ECO:0000313" key="2">
    <source>
        <dbReference type="EMBL" id="OJT03330.1"/>
    </source>
</evidence>
<protein>
    <submittedName>
        <fullName evidence="2">Uncharacterized protein</fullName>
    </submittedName>
</protein>
<reference evidence="2 3" key="1">
    <citation type="submission" date="2016-10" db="EMBL/GenBank/DDBJ databases">
        <title>Genome sequence of the basidiomycete white-rot fungus Trametes pubescens.</title>
        <authorList>
            <person name="Makela M.R."/>
            <person name="Granchi Z."/>
            <person name="Peng M."/>
            <person name="De Vries R.P."/>
            <person name="Grigoriev I."/>
            <person name="Riley R."/>
            <person name="Hilden K."/>
        </authorList>
    </citation>
    <scope>NUCLEOTIDE SEQUENCE [LARGE SCALE GENOMIC DNA]</scope>
    <source>
        <strain evidence="2 3">FBCC735</strain>
    </source>
</reference>
<organism evidence="2 3">
    <name type="scientific">Trametes pubescens</name>
    <name type="common">White-rot fungus</name>
    <dbReference type="NCBI Taxonomy" id="154538"/>
    <lineage>
        <taxon>Eukaryota</taxon>
        <taxon>Fungi</taxon>
        <taxon>Dikarya</taxon>
        <taxon>Basidiomycota</taxon>
        <taxon>Agaricomycotina</taxon>
        <taxon>Agaricomycetes</taxon>
        <taxon>Polyporales</taxon>
        <taxon>Polyporaceae</taxon>
        <taxon>Trametes</taxon>
    </lineage>
</organism>
<dbReference type="Proteomes" id="UP000184267">
    <property type="component" value="Unassembled WGS sequence"/>
</dbReference>
<feature type="region of interest" description="Disordered" evidence="1">
    <location>
        <begin position="1"/>
        <end position="53"/>
    </location>
</feature>
<gene>
    <name evidence="2" type="ORF">TRAPUB_6108</name>
</gene>
<proteinExistence type="predicted"/>